<dbReference type="KEGG" id="gtr:GLOTRDRAFT_136639"/>
<gene>
    <name evidence="8" type="ORF">GLOTRDRAFT_136639</name>
</gene>
<name>S7QEP0_GLOTA</name>
<feature type="domain" description="PAP-associated" evidence="6">
    <location>
        <begin position="446"/>
        <end position="504"/>
    </location>
</feature>
<comment type="similarity">
    <text evidence="1">Belongs to the DNA polymerase type-B-like family.</text>
</comment>
<dbReference type="CDD" id="cd05402">
    <property type="entry name" value="NT_PAP_TUTase"/>
    <property type="match status" value="1"/>
</dbReference>
<proteinExistence type="inferred from homology"/>
<evidence type="ECO:0000256" key="3">
    <source>
        <dbReference type="ARBA" id="ARBA00022723"/>
    </source>
</evidence>
<dbReference type="InterPro" id="IPR045862">
    <property type="entry name" value="Trf4-like"/>
</dbReference>
<dbReference type="SUPFAM" id="SSF81301">
    <property type="entry name" value="Nucleotidyltransferase"/>
    <property type="match status" value="1"/>
</dbReference>
<dbReference type="GeneID" id="19303588"/>
<evidence type="ECO:0000256" key="2">
    <source>
        <dbReference type="ARBA" id="ARBA00012388"/>
    </source>
</evidence>
<feature type="domain" description="Poly(A) RNA polymerase mitochondrial-like central palm" evidence="7">
    <location>
        <begin position="253"/>
        <end position="384"/>
    </location>
</feature>
<dbReference type="FunFam" id="1.10.1410.10:FF:000003">
    <property type="entry name" value="non-canonical poly(A) RNA polymerase PAPD7"/>
    <property type="match status" value="1"/>
</dbReference>
<accession>S7QEP0</accession>
<dbReference type="InterPro" id="IPR054708">
    <property type="entry name" value="MTPAP-like_central"/>
</dbReference>
<feature type="region of interest" description="Disordered" evidence="5">
    <location>
        <begin position="710"/>
        <end position="753"/>
    </location>
</feature>
<sequence length="753" mass="84956">MAPEAVETNTKIRRRQRRKSENTANEDASPPDGKRPSRERDRAEREEDEEKRKRKKKAKSKSRKRSEDGEWLPPRDRRPLASRLDSPPPALNGGRYDGLEDEKGLGVPSTSRSSRSERRQRVKDGKPPASTSATEVRPPASSAEEKKNTFEMGEDFIPFDFDMDREVGTRTSGKGKEKEKERERGRDREEHVREWDRGKRKTAEHPGRKRKADEYDQDDGYASKKERLDAASRRAPWVHDVDWESCNNVAEMLHREVEAFHRYISPTPVEDEVRGMIIAIVSKAITKQFPDAKVFPFGSYETKLYLPLGDIDLVVQSDSMAYSDKVTVLHALANTMKRAGITDKVSIIAKAKVPIIKFTTTHGRFAVDISVNQASGVPVVRMINGFLAALPALKPLVMLVKTFLHQRSMNEVFTGGLGSYSLVCMVISFLQMHPKIRRGEIDPSQNLGVLAMEFFELYGCYFNYHEVGISLRDGGTYFSKARRGWLDYNRSHLLSIEDPADPSNDISKGSYGINRVRTTLAGAHGIMTAAAYLRAGMISARREGRTVRLRDRSDPEEMSILSSVLGVTQQTVNHRKLVQEVFVKGILHRMLGITPSAALPPRSRRSPSPRAPKRKLSSERLRQSASVASAWGEADMDMSPSVSDREENRAHANGPPAQEEESRYAIDKRQPPRKRRRTGTAQDAHTYFTTDDEEEEGIIRDDHIELNIVDGGTRERSVSPKGRSPRAKYSVRNRSYWLSKGIGEGSSEEELSL</sequence>
<protein>
    <recommendedName>
        <fullName evidence="2">polynucleotide adenylyltransferase</fullName>
        <ecNumber evidence="2">2.7.7.19</ecNumber>
    </recommendedName>
</protein>
<evidence type="ECO:0000256" key="5">
    <source>
        <dbReference type="SAM" id="MobiDB-lite"/>
    </source>
</evidence>
<dbReference type="GO" id="GO:0003729">
    <property type="term" value="F:mRNA binding"/>
    <property type="evidence" value="ECO:0007669"/>
    <property type="project" value="TreeGrafter"/>
</dbReference>
<dbReference type="RefSeq" id="XP_007863124.1">
    <property type="nucleotide sequence ID" value="XM_007864933.1"/>
</dbReference>
<evidence type="ECO:0000313" key="8">
    <source>
        <dbReference type="EMBL" id="EPQ57763.1"/>
    </source>
</evidence>
<dbReference type="GO" id="GO:0031123">
    <property type="term" value="P:RNA 3'-end processing"/>
    <property type="evidence" value="ECO:0007669"/>
    <property type="project" value="TreeGrafter"/>
</dbReference>
<dbReference type="GO" id="GO:0043634">
    <property type="term" value="P:polyadenylation-dependent ncRNA catabolic process"/>
    <property type="evidence" value="ECO:0007669"/>
    <property type="project" value="TreeGrafter"/>
</dbReference>
<dbReference type="EC" id="2.7.7.19" evidence="2"/>
<feature type="compositionally biased region" description="Basic and acidic residues" evidence="5">
    <location>
        <begin position="114"/>
        <end position="126"/>
    </location>
</feature>
<dbReference type="eggNOG" id="KOG1906">
    <property type="taxonomic scope" value="Eukaryota"/>
</dbReference>
<dbReference type="Gene3D" id="3.30.460.10">
    <property type="entry name" value="Beta Polymerase, domain 2"/>
    <property type="match status" value="1"/>
</dbReference>
<dbReference type="Pfam" id="PF22600">
    <property type="entry name" value="MTPAP-like_central"/>
    <property type="match status" value="1"/>
</dbReference>
<feature type="compositionally biased region" description="Basic and acidic residues" evidence="5">
    <location>
        <begin position="65"/>
        <end position="79"/>
    </location>
</feature>
<feature type="compositionally biased region" description="Basic and acidic residues" evidence="5">
    <location>
        <begin position="162"/>
        <end position="214"/>
    </location>
</feature>
<dbReference type="GO" id="GO:0031499">
    <property type="term" value="C:TRAMP complex"/>
    <property type="evidence" value="ECO:0007669"/>
    <property type="project" value="TreeGrafter"/>
</dbReference>
<dbReference type="PANTHER" id="PTHR23092">
    <property type="entry name" value="POLY(A) RNA POLYMERASE"/>
    <property type="match status" value="1"/>
</dbReference>
<dbReference type="EMBL" id="KB469298">
    <property type="protein sequence ID" value="EPQ57763.1"/>
    <property type="molecule type" value="Genomic_DNA"/>
</dbReference>
<dbReference type="GO" id="GO:0046872">
    <property type="term" value="F:metal ion binding"/>
    <property type="evidence" value="ECO:0007669"/>
    <property type="project" value="UniProtKB-KW"/>
</dbReference>
<dbReference type="AlphaFoldDB" id="S7QEP0"/>
<dbReference type="OMA" id="RERETYT"/>
<evidence type="ECO:0000259" key="7">
    <source>
        <dbReference type="Pfam" id="PF22600"/>
    </source>
</evidence>
<feature type="region of interest" description="Disordered" evidence="5">
    <location>
        <begin position="1"/>
        <end position="221"/>
    </location>
</feature>
<keyword evidence="9" id="KW-1185">Reference proteome</keyword>
<keyword evidence="3" id="KW-0479">Metal-binding</keyword>
<keyword evidence="4" id="KW-0460">Magnesium</keyword>
<evidence type="ECO:0000313" key="9">
    <source>
        <dbReference type="Proteomes" id="UP000030669"/>
    </source>
</evidence>
<dbReference type="InterPro" id="IPR002058">
    <property type="entry name" value="PAP_assoc"/>
</dbReference>
<dbReference type="STRING" id="670483.S7QEP0"/>
<feature type="compositionally biased region" description="Basic and acidic residues" evidence="5">
    <location>
        <begin position="660"/>
        <end position="670"/>
    </location>
</feature>
<feature type="region of interest" description="Disordered" evidence="5">
    <location>
        <begin position="596"/>
        <end position="684"/>
    </location>
</feature>
<dbReference type="PANTHER" id="PTHR23092:SF15">
    <property type="entry name" value="INACTIVE NON-CANONICAL POLY(A) RNA POLYMERASE PROTEIN TRF4-2-RELATED"/>
    <property type="match status" value="1"/>
</dbReference>
<evidence type="ECO:0000256" key="1">
    <source>
        <dbReference type="ARBA" id="ARBA00008593"/>
    </source>
</evidence>
<evidence type="ECO:0000256" key="4">
    <source>
        <dbReference type="ARBA" id="ARBA00022842"/>
    </source>
</evidence>
<dbReference type="Proteomes" id="UP000030669">
    <property type="component" value="Unassembled WGS sequence"/>
</dbReference>
<feature type="compositionally biased region" description="Basic and acidic residues" evidence="5">
    <location>
        <begin position="32"/>
        <end position="45"/>
    </location>
</feature>
<dbReference type="InterPro" id="IPR043519">
    <property type="entry name" value="NT_sf"/>
</dbReference>
<dbReference type="GO" id="GO:0005730">
    <property type="term" value="C:nucleolus"/>
    <property type="evidence" value="ECO:0007669"/>
    <property type="project" value="TreeGrafter"/>
</dbReference>
<dbReference type="GO" id="GO:1990817">
    <property type="term" value="F:poly(A) RNA polymerase activity"/>
    <property type="evidence" value="ECO:0007669"/>
    <property type="project" value="UniProtKB-EC"/>
</dbReference>
<dbReference type="Pfam" id="PF03828">
    <property type="entry name" value="PAP_assoc"/>
    <property type="match status" value="1"/>
</dbReference>
<dbReference type="GO" id="GO:0010605">
    <property type="term" value="P:negative regulation of macromolecule metabolic process"/>
    <property type="evidence" value="ECO:0007669"/>
    <property type="project" value="UniProtKB-ARBA"/>
</dbReference>
<feature type="compositionally biased region" description="Basic residues" evidence="5">
    <location>
        <begin position="602"/>
        <end position="615"/>
    </location>
</feature>
<feature type="compositionally biased region" description="Basic residues" evidence="5">
    <location>
        <begin position="52"/>
        <end position="64"/>
    </location>
</feature>
<reference evidence="8 9" key="1">
    <citation type="journal article" date="2012" name="Science">
        <title>The Paleozoic origin of enzymatic lignin decomposition reconstructed from 31 fungal genomes.</title>
        <authorList>
            <person name="Floudas D."/>
            <person name="Binder M."/>
            <person name="Riley R."/>
            <person name="Barry K."/>
            <person name="Blanchette R.A."/>
            <person name="Henrissat B."/>
            <person name="Martinez A.T."/>
            <person name="Otillar R."/>
            <person name="Spatafora J.W."/>
            <person name="Yadav J.S."/>
            <person name="Aerts A."/>
            <person name="Benoit I."/>
            <person name="Boyd A."/>
            <person name="Carlson A."/>
            <person name="Copeland A."/>
            <person name="Coutinho P.M."/>
            <person name="de Vries R.P."/>
            <person name="Ferreira P."/>
            <person name="Findley K."/>
            <person name="Foster B."/>
            <person name="Gaskell J."/>
            <person name="Glotzer D."/>
            <person name="Gorecki P."/>
            <person name="Heitman J."/>
            <person name="Hesse C."/>
            <person name="Hori C."/>
            <person name="Igarashi K."/>
            <person name="Jurgens J.A."/>
            <person name="Kallen N."/>
            <person name="Kersten P."/>
            <person name="Kohler A."/>
            <person name="Kuees U."/>
            <person name="Kumar T.K.A."/>
            <person name="Kuo A."/>
            <person name="LaButti K."/>
            <person name="Larrondo L.F."/>
            <person name="Lindquist E."/>
            <person name="Ling A."/>
            <person name="Lombard V."/>
            <person name="Lucas S."/>
            <person name="Lundell T."/>
            <person name="Martin R."/>
            <person name="McLaughlin D.J."/>
            <person name="Morgenstern I."/>
            <person name="Morin E."/>
            <person name="Murat C."/>
            <person name="Nagy L.G."/>
            <person name="Nolan M."/>
            <person name="Ohm R.A."/>
            <person name="Patyshakuliyeva A."/>
            <person name="Rokas A."/>
            <person name="Ruiz-Duenas F.J."/>
            <person name="Sabat G."/>
            <person name="Salamov A."/>
            <person name="Samejima M."/>
            <person name="Schmutz J."/>
            <person name="Slot J.C."/>
            <person name="St John F."/>
            <person name="Stenlid J."/>
            <person name="Sun H."/>
            <person name="Sun S."/>
            <person name="Syed K."/>
            <person name="Tsang A."/>
            <person name="Wiebenga A."/>
            <person name="Young D."/>
            <person name="Pisabarro A."/>
            <person name="Eastwood D.C."/>
            <person name="Martin F."/>
            <person name="Cullen D."/>
            <person name="Grigoriev I.V."/>
            <person name="Hibbett D.S."/>
        </authorList>
    </citation>
    <scope>NUCLEOTIDE SEQUENCE [LARGE SCALE GENOMIC DNA]</scope>
    <source>
        <strain evidence="8 9">ATCC 11539</strain>
    </source>
</reference>
<organism evidence="8 9">
    <name type="scientific">Gloeophyllum trabeum (strain ATCC 11539 / FP-39264 / Madison 617)</name>
    <name type="common">Brown rot fungus</name>
    <dbReference type="NCBI Taxonomy" id="670483"/>
    <lineage>
        <taxon>Eukaryota</taxon>
        <taxon>Fungi</taxon>
        <taxon>Dikarya</taxon>
        <taxon>Basidiomycota</taxon>
        <taxon>Agaricomycotina</taxon>
        <taxon>Agaricomycetes</taxon>
        <taxon>Gloeophyllales</taxon>
        <taxon>Gloeophyllaceae</taxon>
        <taxon>Gloeophyllum</taxon>
    </lineage>
</organism>
<dbReference type="HOGENOM" id="CLU_013572_4_0_1"/>
<dbReference type="SUPFAM" id="SSF81631">
    <property type="entry name" value="PAP/OAS1 substrate-binding domain"/>
    <property type="match status" value="1"/>
</dbReference>
<dbReference type="Gene3D" id="1.10.1410.10">
    <property type="match status" value="1"/>
</dbReference>
<evidence type="ECO:0000259" key="6">
    <source>
        <dbReference type="Pfam" id="PF03828"/>
    </source>
</evidence>
<dbReference type="OrthoDB" id="273917at2759"/>